<reference evidence="1" key="1">
    <citation type="submission" date="2022-08" db="EMBL/GenBank/DDBJ databases">
        <title>Genome Sequence of Lecanicillium fungicola.</title>
        <authorList>
            <person name="Buettner E."/>
        </authorList>
    </citation>
    <scope>NUCLEOTIDE SEQUENCE</scope>
    <source>
        <strain evidence="1">Babe33</strain>
    </source>
</reference>
<organism evidence="1 2">
    <name type="scientific">Zarea fungicola</name>
    <dbReference type="NCBI Taxonomy" id="93591"/>
    <lineage>
        <taxon>Eukaryota</taxon>
        <taxon>Fungi</taxon>
        <taxon>Dikarya</taxon>
        <taxon>Ascomycota</taxon>
        <taxon>Pezizomycotina</taxon>
        <taxon>Sordariomycetes</taxon>
        <taxon>Hypocreomycetidae</taxon>
        <taxon>Hypocreales</taxon>
        <taxon>Cordycipitaceae</taxon>
        <taxon>Zarea</taxon>
    </lineage>
</organism>
<evidence type="ECO:0000313" key="1">
    <source>
        <dbReference type="EMBL" id="KAJ2975831.1"/>
    </source>
</evidence>
<sequence>MAAQKSIAIIIGSTRTPRVGVSISDFVKKTIETKANIDGVSVCTVDLADFKLPVYDEPSPPAMIPDADSYTHEHSRRWAREIASHDGYVLVSPEYNYGVPGGVKNAIDYVFHPWKGKPIALVTYGLGGGSHSSDQLQHILSKMSLQVASVRPQLTFAGGPTGSDMGSAMVSGKLGQESLADWESKSAEEIVKSFQEVRATVLAPIST</sequence>
<dbReference type="EMBL" id="JANJQO010000656">
    <property type="protein sequence ID" value="KAJ2975831.1"/>
    <property type="molecule type" value="Genomic_DNA"/>
</dbReference>
<protein>
    <submittedName>
        <fullName evidence="1">Uncharacterized protein</fullName>
    </submittedName>
</protein>
<keyword evidence="2" id="KW-1185">Reference proteome</keyword>
<accession>A0ACC1NB37</accession>
<proteinExistence type="predicted"/>
<dbReference type="Proteomes" id="UP001143910">
    <property type="component" value="Unassembled WGS sequence"/>
</dbReference>
<evidence type="ECO:0000313" key="2">
    <source>
        <dbReference type="Proteomes" id="UP001143910"/>
    </source>
</evidence>
<comment type="caution">
    <text evidence="1">The sequence shown here is derived from an EMBL/GenBank/DDBJ whole genome shotgun (WGS) entry which is preliminary data.</text>
</comment>
<name>A0ACC1NB37_9HYPO</name>
<gene>
    <name evidence="1" type="ORF">NQ176_g5298</name>
</gene>